<gene>
    <name evidence="1" type="ORF">FA13DRAFT_1811588</name>
</gene>
<dbReference type="EMBL" id="QPFP01000008">
    <property type="protein sequence ID" value="TEB35041.1"/>
    <property type="molecule type" value="Genomic_DNA"/>
</dbReference>
<evidence type="ECO:0000313" key="1">
    <source>
        <dbReference type="EMBL" id="TEB35041.1"/>
    </source>
</evidence>
<comment type="caution">
    <text evidence="1">The sequence shown here is derived from an EMBL/GenBank/DDBJ whole genome shotgun (WGS) entry which is preliminary data.</text>
</comment>
<reference evidence="1 2" key="1">
    <citation type="journal article" date="2019" name="Nat. Ecol. Evol.">
        <title>Megaphylogeny resolves global patterns of mushroom evolution.</title>
        <authorList>
            <person name="Varga T."/>
            <person name="Krizsan K."/>
            <person name="Foldi C."/>
            <person name="Dima B."/>
            <person name="Sanchez-Garcia M."/>
            <person name="Sanchez-Ramirez S."/>
            <person name="Szollosi G.J."/>
            <person name="Szarkandi J.G."/>
            <person name="Papp V."/>
            <person name="Albert L."/>
            <person name="Andreopoulos W."/>
            <person name="Angelini C."/>
            <person name="Antonin V."/>
            <person name="Barry K.W."/>
            <person name="Bougher N.L."/>
            <person name="Buchanan P."/>
            <person name="Buyck B."/>
            <person name="Bense V."/>
            <person name="Catcheside P."/>
            <person name="Chovatia M."/>
            <person name="Cooper J."/>
            <person name="Damon W."/>
            <person name="Desjardin D."/>
            <person name="Finy P."/>
            <person name="Geml J."/>
            <person name="Haridas S."/>
            <person name="Hughes K."/>
            <person name="Justo A."/>
            <person name="Karasinski D."/>
            <person name="Kautmanova I."/>
            <person name="Kiss B."/>
            <person name="Kocsube S."/>
            <person name="Kotiranta H."/>
            <person name="LaButti K.M."/>
            <person name="Lechner B.E."/>
            <person name="Liimatainen K."/>
            <person name="Lipzen A."/>
            <person name="Lukacs Z."/>
            <person name="Mihaltcheva S."/>
            <person name="Morgado L.N."/>
            <person name="Niskanen T."/>
            <person name="Noordeloos M.E."/>
            <person name="Ohm R.A."/>
            <person name="Ortiz-Santana B."/>
            <person name="Ovrebo C."/>
            <person name="Racz N."/>
            <person name="Riley R."/>
            <person name="Savchenko A."/>
            <person name="Shiryaev A."/>
            <person name="Soop K."/>
            <person name="Spirin V."/>
            <person name="Szebenyi C."/>
            <person name="Tomsovsky M."/>
            <person name="Tulloss R.E."/>
            <person name="Uehling J."/>
            <person name="Grigoriev I.V."/>
            <person name="Vagvolgyi C."/>
            <person name="Papp T."/>
            <person name="Martin F.M."/>
            <person name="Miettinen O."/>
            <person name="Hibbett D.S."/>
            <person name="Nagy L.G."/>
        </authorList>
    </citation>
    <scope>NUCLEOTIDE SEQUENCE [LARGE SCALE GENOMIC DNA]</scope>
    <source>
        <strain evidence="1 2">FP101781</strain>
    </source>
</reference>
<dbReference type="Proteomes" id="UP000298030">
    <property type="component" value="Unassembled WGS sequence"/>
</dbReference>
<name>A0A4Y7TM53_COPMI</name>
<sequence length="231" mass="25209">MPLALMAPDFSSRWSLRNDSAAFNLARDLVPRYTFNASTDLSGHSDLTDVHAYGEASLTLTRRKYTDKIAQLYGFYSTAKDSSSNLKRFAAQSATIDENDLMFQQDAVSELTAFDSSLLGIKTILDELGSDKGLKNYDRTNDLETLLKNVVNFNKETLNSVDVLVYNLPFLGPILGPIVYEIKCLLDDVLNAVENLTDALINGLQPLLAGLIGQASTTACRSGVILAGLCI</sequence>
<keyword evidence="2" id="KW-1185">Reference proteome</keyword>
<dbReference type="AlphaFoldDB" id="A0A4Y7TM53"/>
<evidence type="ECO:0000313" key="2">
    <source>
        <dbReference type="Proteomes" id="UP000298030"/>
    </source>
</evidence>
<protein>
    <submittedName>
        <fullName evidence="1">Uncharacterized protein</fullName>
    </submittedName>
</protein>
<accession>A0A4Y7TM53</accession>
<organism evidence="1 2">
    <name type="scientific">Coprinellus micaceus</name>
    <name type="common">Glistening ink-cap mushroom</name>
    <name type="synonym">Coprinus micaceus</name>
    <dbReference type="NCBI Taxonomy" id="71717"/>
    <lineage>
        <taxon>Eukaryota</taxon>
        <taxon>Fungi</taxon>
        <taxon>Dikarya</taxon>
        <taxon>Basidiomycota</taxon>
        <taxon>Agaricomycotina</taxon>
        <taxon>Agaricomycetes</taxon>
        <taxon>Agaricomycetidae</taxon>
        <taxon>Agaricales</taxon>
        <taxon>Agaricineae</taxon>
        <taxon>Psathyrellaceae</taxon>
        <taxon>Coprinellus</taxon>
    </lineage>
</organism>
<dbReference type="OrthoDB" id="2497682at2759"/>
<proteinExistence type="predicted"/>